<gene>
    <name evidence="2" type="ORF">DI536_35350</name>
</gene>
<dbReference type="PROSITE" id="PS50146">
    <property type="entry name" value="DAGK"/>
    <property type="match status" value="1"/>
</dbReference>
<comment type="caution">
    <text evidence="2">The sequence shown here is derived from an EMBL/GenBank/DDBJ whole genome shotgun (WGS) entry which is preliminary data.</text>
</comment>
<organism evidence="2 3">
    <name type="scientific">Archangium gephyra</name>
    <dbReference type="NCBI Taxonomy" id="48"/>
    <lineage>
        <taxon>Bacteria</taxon>
        <taxon>Pseudomonadati</taxon>
        <taxon>Myxococcota</taxon>
        <taxon>Myxococcia</taxon>
        <taxon>Myxococcales</taxon>
        <taxon>Cystobacterineae</taxon>
        <taxon>Archangiaceae</taxon>
        <taxon>Archangium</taxon>
    </lineage>
</organism>
<evidence type="ECO:0000313" key="2">
    <source>
        <dbReference type="EMBL" id="PZR03826.1"/>
    </source>
</evidence>
<proteinExistence type="predicted"/>
<dbReference type="Proteomes" id="UP000249061">
    <property type="component" value="Unassembled WGS sequence"/>
</dbReference>
<dbReference type="SUPFAM" id="SSF111331">
    <property type="entry name" value="NAD kinase/diacylglycerol kinase-like"/>
    <property type="match status" value="1"/>
</dbReference>
<dbReference type="GO" id="GO:0016301">
    <property type="term" value="F:kinase activity"/>
    <property type="evidence" value="ECO:0007669"/>
    <property type="project" value="InterPro"/>
</dbReference>
<feature type="domain" description="DAGKc" evidence="1">
    <location>
        <begin position="50"/>
        <end position="141"/>
    </location>
</feature>
<dbReference type="Gene3D" id="2.60.200.40">
    <property type="match status" value="1"/>
</dbReference>
<evidence type="ECO:0000313" key="3">
    <source>
        <dbReference type="Proteomes" id="UP000249061"/>
    </source>
</evidence>
<reference evidence="2 3" key="1">
    <citation type="submission" date="2017-08" db="EMBL/GenBank/DDBJ databases">
        <title>Infants hospitalized years apart are colonized by the same room-sourced microbial strains.</title>
        <authorList>
            <person name="Brooks B."/>
            <person name="Olm M.R."/>
            <person name="Firek B.A."/>
            <person name="Baker R."/>
            <person name="Thomas B.C."/>
            <person name="Morowitz M.J."/>
            <person name="Banfield J.F."/>
        </authorList>
    </citation>
    <scope>NUCLEOTIDE SEQUENCE [LARGE SCALE GENOMIC DNA]</scope>
    <source>
        <strain evidence="2">S2_003_000_R2_14</strain>
    </source>
</reference>
<protein>
    <recommendedName>
        <fullName evidence="1">DAGKc domain-containing protein</fullName>
    </recommendedName>
</protein>
<dbReference type="EMBL" id="QFQP01000070">
    <property type="protein sequence ID" value="PZR03826.1"/>
    <property type="molecule type" value="Genomic_DNA"/>
</dbReference>
<dbReference type="SMART" id="SM00046">
    <property type="entry name" value="DAGKc"/>
    <property type="match status" value="1"/>
</dbReference>
<dbReference type="Pfam" id="PF00781">
    <property type="entry name" value="DAGK_cat"/>
    <property type="match status" value="1"/>
</dbReference>
<dbReference type="InterPro" id="IPR016064">
    <property type="entry name" value="NAD/diacylglycerol_kinase_sf"/>
</dbReference>
<dbReference type="InterPro" id="IPR001206">
    <property type="entry name" value="Diacylglycerol_kinase_cat_dom"/>
</dbReference>
<accession>A0A2W5SWA0</accession>
<evidence type="ECO:0000259" key="1">
    <source>
        <dbReference type="PROSITE" id="PS50146"/>
    </source>
</evidence>
<dbReference type="InterPro" id="IPR017438">
    <property type="entry name" value="ATP-NAD_kinase_N"/>
</dbReference>
<sequence>MSTSSLPMGRGAAVAGWFNTHAKRVTPERVAAFQQALPAARVYAASTFDESKQHADELVRDLPEFIFCGGGDGTIVHLLNLLKERGVTRFPRIGLFKLGTGNGWPSAVGARKYENELKTLKTISRDVAVQRFNLVEVEGRICQFTGVGWDATLLHDYKRNLEKRQKQLVGGQFARKMSQGVYGYLYSLFRLTVPEELERARDGRTRLRLENIGETALTLNGDGEPIEIPRSETTLYEGPVSVGAAGTEPYWGAKFKAFPYARLVPNRFNFRVYDRHVLEGVNNMFKLWQGKDLPGMYDWFVTKIRLHLSRPMPYQVGGDVVGERDVIDFALAKETVDLIDWEAARKG</sequence>
<dbReference type="AlphaFoldDB" id="A0A2W5SWA0"/>
<name>A0A2W5SWA0_9BACT</name>
<dbReference type="Gene3D" id="3.40.50.10330">
    <property type="entry name" value="Probable inorganic polyphosphate/atp-NAD kinase, domain 1"/>
    <property type="match status" value="1"/>
</dbReference>